<dbReference type="Gene3D" id="3.40.30.10">
    <property type="entry name" value="Glutaredoxin"/>
    <property type="match status" value="1"/>
</dbReference>
<accession>A0ABV3BI92</accession>
<gene>
    <name evidence="2" type="ORF">ABZ921_07535</name>
</gene>
<dbReference type="Pfam" id="PF07689">
    <property type="entry name" value="KaiB"/>
    <property type="match status" value="1"/>
</dbReference>
<dbReference type="SMART" id="SM01248">
    <property type="entry name" value="KaiB"/>
    <property type="match status" value="1"/>
</dbReference>
<evidence type="ECO:0000259" key="1">
    <source>
        <dbReference type="SMART" id="SM01248"/>
    </source>
</evidence>
<dbReference type="PANTHER" id="PTHR41709:SF2">
    <property type="entry name" value="CIRCADIAN CLOCK PROTEIN KAIB2"/>
    <property type="match status" value="1"/>
</dbReference>
<organism evidence="2 3">
    <name type="scientific">Streptomyces atriruber</name>
    <dbReference type="NCBI Taxonomy" id="545121"/>
    <lineage>
        <taxon>Bacteria</taxon>
        <taxon>Bacillati</taxon>
        <taxon>Actinomycetota</taxon>
        <taxon>Actinomycetes</taxon>
        <taxon>Kitasatosporales</taxon>
        <taxon>Streptomycetaceae</taxon>
        <taxon>Streptomyces</taxon>
    </lineage>
</organism>
<dbReference type="EMBL" id="JBEYXV010000003">
    <property type="protein sequence ID" value="MEU6820465.1"/>
    <property type="molecule type" value="Genomic_DNA"/>
</dbReference>
<dbReference type="InterPro" id="IPR011649">
    <property type="entry name" value="KaiB_domain"/>
</dbReference>
<sequence>MSSADDPQPCRGPATYSFTLFVAGATERSDAARWNLLTLCDTRLVDGYELEVIDVMQQPELAEENHILATPTVLRLSPLPRRRVIGDLSDQNRAALALGLPDPDERSRTRQG</sequence>
<keyword evidence="3" id="KW-1185">Reference proteome</keyword>
<evidence type="ECO:0000313" key="3">
    <source>
        <dbReference type="Proteomes" id="UP001551176"/>
    </source>
</evidence>
<dbReference type="Proteomes" id="UP001551176">
    <property type="component" value="Unassembled WGS sequence"/>
</dbReference>
<dbReference type="InterPro" id="IPR036249">
    <property type="entry name" value="Thioredoxin-like_sf"/>
</dbReference>
<protein>
    <submittedName>
        <fullName evidence="2">Circadian clock KaiB family protein</fullName>
    </submittedName>
</protein>
<dbReference type="PANTHER" id="PTHR41709">
    <property type="entry name" value="KAIB-LIKE PROTEIN 1"/>
    <property type="match status" value="1"/>
</dbReference>
<proteinExistence type="predicted"/>
<evidence type="ECO:0000313" key="2">
    <source>
        <dbReference type="EMBL" id="MEU6820465.1"/>
    </source>
</evidence>
<dbReference type="SUPFAM" id="SSF52833">
    <property type="entry name" value="Thioredoxin-like"/>
    <property type="match status" value="1"/>
</dbReference>
<dbReference type="InterPro" id="IPR039022">
    <property type="entry name" value="KaiB-like"/>
</dbReference>
<feature type="domain" description="KaiB" evidence="1">
    <location>
        <begin position="19"/>
        <end position="100"/>
    </location>
</feature>
<dbReference type="RefSeq" id="WP_359346027.1">
    <property type="nucleotide sequence ID" value="NZ_JBEYXV010000003.1"/>
</dbReference>
<reference evidence="2 3" key="1">
    <citation type="submission" date="2024-06" db="EMBL/GenBank/DDBJ databases">
        <title>The Natural Products Discovery Center: Release of the First 8490 Sequenced Strains for Exploring Actinobacteria Biosynthetic Diversity.</title>
        <authorList>
            <person name="Kalkreuter E."/>
            <person name="Kautsar S.A."/>
            <person name="Yang D."/>
            <person name="Bader C.D."/>
            <person name="Teijaro C.N."/>
            <person name="Fluegel L."/>
            <person name="Davis C.M."/>
            <person name="Simpson J.R."/>
            <person name="Lauterbach L."/>
            <person name="Steele A.D."/>
            <person name="Gui C."/>
            <person name="Meng S."/>
            <person name="Li G."/>
            <person name="Viehrig K."/>
            <person name="Ye F."/>
            <person name="Su P."/>
            <person name="Kiefer A.F."/>
            <person name="Nichols A."/>
            <person name="Cepeda A.J."/>
            <person name="Yan W."/>
            <person name="Fan B."/>
            <person name="Jiang Y."/>
            <person name="Adhikari A."/>
            <person name="Zheng C.-J."/>
            <person name="Schuster L."/>
            <person name="Cowan T.M."/>
            <person name="Smanski M.J."/>
            <person name="Chevrette M.G."/>
            <person name="De Carvalho L.P.S."/>
            <person name="Shen B."/>
        </authorList>
    </citation>
    <scope>NUCLEOTIDE SEQUENCE [LARGE SCALE GENOMIC DNA]</scope>
    <source>
        <strain evidence="2 3">NPDC046838</strain>
    </source>
</reference>
<comment type="caution">
    <text evidence="2">The sequence shown here is derived from an EMBL/GenBank/DDBJ whole genome shotgun (WGS) entry which is preliminary data.</text>
</comment>
<dbReference type="CDD" id="cd02978">
    <property type="entry name" value="KaiB_like"/>
    <property type="match status" value="1"/>
</dbReference>
<name>A0ABV3BI92_9ACTN</name>